<keyword evidence="16" id="KW-1185">Reference proteome</keyword>
<keyword evidence="7 13" id="KW-0812">Transmembrane</keyword>
<evidence type="ECO:0000256" key="1">
    <source>
        <dbReference type="ARBA" id="ARBA00004128"/>
    </source>
</evidence>
<evidence type="ECO:0000256" key="5">
    <source>
        <dbReference type="ARBA" id="ARBA00022554"/>
    </source>
</evidence>
<sequence length="417" mass="45496">MENPQIEMGAFKANGPQLQNGGLRSSMVQSWNLQRFVESALRSIRIVIFTSKLNLLLPFGPASIILHYTTRRHGLVFLFSMLGITPLAERLGYATEQLAIYTGPTVGGLLNATFGNATEMIIAIYALKNGMIRVVQQSLLGSILSNMLLVMGCAFFAGGIVHRNKDQVFSKATAVVNSGLLLMAVMGLMFPAVLHFTHSEVRQGASEVSLSRFSSCIMLVAYASYLYFQLSGRNSAYSPIGSEEMPNEDAAEEDEESEIGMWESIAWLAMLTLWVSILSEYLVNAIEGASDSLNLPVAFISVILLPIVGNAAEHASAIMFAMKDKLDITLGVAIGSSTQISMFVIPFCVVIGWMMGQKMDLNFQLFETATLFITVLVVAFMLQDGVANYLKGLMLILCYLIVAASFFVHVDPQSSDD</sequence>
<dbReference type="InterPro" id="IPR044880">
    <property type="entry name" value="NCX_ion-bd_dom_sf"/>
</dbReference>
<evidence type="ECO:0000256" key="8">
    <source>
        <dbReference type="ARBA" id="ARBA00022837"/>
    </source>
</evidence>
<evidence type="ECO:0000256" key="10">
    <source>
        <dbReference type="ARBA" id="ARBA00023065"/>
    </source>
</evidence>
<keyword evidence="10 13" id="KW-0406">Ion transport</keyword>
<name>A0A0E0DJA9_9ORYZ</name>
<keyword evidence="6 13" id="KW-0109">Calcium transport</keyword>
<feature type="domain" description="Sodium/calcium exchanger membrane region" evidence="14">
    <location>
        <begin position="75"/>
        <end position="230"/>
    </location>
</feature>
<dbReference type="InterPro" id="IPR004837">
    <property type="entry name" value="NaCa_Exmemb"/>
</dbReference>
<evidence type="ECO:0000256" key="3">
    <source>
        <dbReference type="ARBA" id="ARBA00022448"/>
    </source>
</evidence>
<keyword evidence="11 13" id="KW-0472">Membrane</keyword>
<evidence type="ECO:0000313" key="16">
    <source>
        <dbReference type="Proteomes" id="UP000008021"/>
    </source>
</evidence>
<feature type="transmembrane region" description="Helical" evidence="13">
    <location>
        <begin position="105"/>
        <end position="127"/>
    </location>
</feature>
<evidence type="ECO:0000256" key="11">
    <source>
        <dbReference type="ARBA" id="ARBA00023136"/>
    </source>
</evidence>
<evidence type="ECO:0000256" key="4">
    <source>
        <dbReference type="ARBA" id="ARBA00022449"/>
    </source>
</evidence>
<dbReference type="NCBIfam" id="TIGR00378">
    <property type="entry name" value="cax"/>
    <property type="match status" value="1"/>
</dbReference>
<comment type="similarity">
    <text evidence="2">Belongs to the Ca(2+):cation antiporter (CaCA) (TC 2.A.19) family. Cation/proton exchanger (CAX) subfamily.</text>
</comment>
<feature type="transmembrane region" description="Helical" evidence="13">
    <location>
        <begin position="139"/>
        <end position="162"/>
    </location>
</feature>
<comment type="function">
    <text evidence="12 13">Vacuolar cation/proton exchanger (CAX). Translocates Ca(2+) and other metal ions into vacuoles using the proton gradient formed by H(+)-ATPase and H(+)-pyrophosphatase.</text>
</comment>
<keyword evidence="8 13" id="KW-0106">Calcium</keyword>
<evidence type="ECO:0000256" key="6">
    <source>
        <dbReference type="ARBA" id="ARBA00022568"/>
    </source>
</evidence>
<dbReference type="AlphaFoldDB" id="A0A0E0DJA9"/>
<evidence type="ECO:0000256" key="13">
    <source>
        <dbReference type="RuleBase" id="RU365028"/>
    </source>
</evidence>
<dbReference type="EnsemblPlants" id="OMERI04G23200.1">
    <property type="protein sequence ID" value="OMERI04G23200.1"/>
    <property type="gene ID" value="OMERI04G23200"/>
</dbReference>
<dbReference type="InterPro" id="IPR004713">
    <property type="entry name" value="CaH_exchang"/>
</dbReference>
<dbReference type="FunFam" id="1.20.1420.30:FF:000012">
    <property type="entry name" value="Vacuolar cation/proton exchanger"/>
    <property type="match status" value="1"/>
</dbReference>
<feature type="transmembrane region" description="Helical" evidence="13">
    <location>
        <begin position="46"/>
        <end position="68"/>
    </location>
</feature>
<dbReference type="Pfam" id="PF01699">
    <property type="entry name" value="Na_Ca_ex"/>
    <property type="match status" value="2"/>
</dbReference>
<dbReference type="PANTHER" id="PTHR31503">
    <property type="entry name" value="VACUOLAR CALCIUM ION TRANSPORTER"/>
    <property type="match status" value="1"/>
</dbReference>
<evidence type="ECO:0000256" key="2">
    <source>
        <dbReference type="ARBA" id="ARBA00008248"/>
    </source>
</evidence>
<feature type="transmembrane region" description="Helical" evidence="13">
    <location>
        <begin position="209"/>
        <end position="228"/>
    </location>
</feature>
<dbReference type="NCBIfam" id="TIGR00846">
    <property type="entry name" value="caca2"/>
    <property type="match status" value="1"/>
</dbReference>
<feature type="transmembrane region" description="Helical" evidence="13">
    <location>
        <begin position="328"/>
        <end position="353"/>
    </location>
</feature>
<evidence type="ECO:0000313" key="15">
    <source>
        <dbReference type="EnsemblPlants" id="OMERI04G23200.1"/>
    </source>
</evidence>
<protein>
    <recommendedName>
        <fullName evidence="13">Vacuolar cation/proton exchanger</fullName>
    </recommendedName>
</protein>
<dbReference type="STRING" id="40149.A0A0E0DJA9"/>
<feature type="transmembrane region" description="Helical" evidence="13">
    <location>
        <begin position="75"/>
        <end position="93"/>
    </location>
</feature>
<feature type="transmembrane region" description="Helical" evidence="13">
    <location>
        <begin position="265"/>
        <end position="283"/>
    </location>
</feature>
<keyword evidence="9 13" id="KW-1133">Transmembrane helix</keyword>
<feature type="transmembrane region" description="Helical" evidence="13">
    <location>
        <begin position="174"/>
        <end position="197"/>
    </location>
</feature>
<evidence type="ECO:0000259" key="14">
    <source>
        <dbReference type="Pfam" id="PF01699"/>
    </source>
</evidence>
<evidence type="ECO:0000256" key="12">
    <source>
        <dbReference type="ARBA" id="ARBA00025327"/>
    </source>
</evidence>
<dbReference type="HOGENOM" id="CLU_008721_2_0_1"/>
<dbReference type="Gene3D" id="1.20.1420.30">
    <property type="entry name" value="NCX, central ion-binding region"/>
    <property type="match status" value="2"/>
</dbReference>
<keyword evidence="5 13" id="KW-0926">Vacuole</keyword>
<feature type="domain" description="Sodium/calcium exchanger membrane region" evidence="14">
    <location>
        <begin position="264"/>
        <end position="406"/>
    </location>
</feature>
<accession>A0A0E0DJA9</accession>
<keyword evidence="4 13" id="KW-0050">Antiport</keyword>
<keyword evidence="3 13" id="KW-0813">Transport</keyword>
<dbReference type="GO" id="GO:0015369">
    <property type="term" value="F:calcium:proton antiporter activity"/>
    <property type="evidence" value="ECO:0007669"/>
    <property type="project" value="UniProtKB-UniRule"/>
</dbReference>
<dbReference type="PANTHER" id="PTHR31503:SF53">
    <property type="entry name" value="VACUOLAR CATION_PROTON EXCHANGER 3"/>
    <property type="match status" value="1"/>
</dbReference>
<dbReference type="FunFam" id="1.20.1420.30:FF:000008">
    <property type="entry name" value="Vacuolar cation/proton exchanger"/>
    <property type="match status" value="1"/>
</dbReference>
<dbReference type="GO" id="GO:0009705">
    <property type="term" value="C:plant-type vacuole membrane"/>
    <property type="evidence" value="ECO:0007669"/>
    <property type="project" value="TreeGrafter"/>
</dbReference>
<feature type="transmembrane region" description="Helical" evidence="13">
    <location>
        <begin position="365"/>
        <end position="383"/>
    </location>
</feature>
<evidence type="ECO:0000256" key="7">
    <source>
        <dbReference type="ARBA" id="ARBA00022692"/>
    </source>
</evidence>
<dbReference type="InterPro" id="IPR004798">
    <property type="entry name" value="CAX-like"/>
</dbReference>
<reference evidence="15" key="2">
    <citation type="submission" date="2018-05" db="EMBL/GenBank/DDBJ databases">
        <title>OmerRS3 (Oryza meridionalis Reference Sequence Version 3).</title>
        <authorList>
            <person name="Zhang J."/>
            <person name="Kudrna D."/>
            <person name="Lee S."/>
            <person name="Talag J."/>
            <person name="Welchert J."/>
            <person name="Wing R.A."/>
        </authorList>
    </citation>
    <scope>NUCLEOTIDE SEQUENCE [LARGE SCALE GENOMIC DNA]</scope>
    <source>
        <strain evidence="15">cv. OR44</strain>
    </source>
</reference>
<organism evidence="15">
    <name type="scientific">Oryza meridionalis</name>
    <dbReference type="NCBI Taxonomy" id="40149"/>
    <lineage>
        <taxon>Eukaryota</taxon>
        <taxon>Viridiplantae</taxon>
        <taxon>Streptophyta</taxon>
        <taxon>Embryophyta</taxon>
        <taxon>Tracheophyta</taxon>
        <taxon>Spermatophyta</taxon>
        <taxon>Magnoliopsida</taxon>
        <taxon>Liliopsida</taxon>
        <taxon>Poales</taxon>
        <taxon>Poaceae</taxon>
        <taxon>BOP clade</taxon>
        <taxon>Oryzoideae</taxon>
        <taxon>Oryzeae</taxon>
        <taxon>Oryzinae</taxon>
        <taxon>Oryza</taxon>
    </lineage>
</organism>
<reference evidence="15" key="1">
    <citation type="submission" date="2015-04" db="UniProtKB">
        <authorList>
            <consortium name="EnsemblPlants"/>
        </authorList>
    </citation>
    <scope>IDENTIFICATION</scope>
</reference>
<feature type="transmembrane region" description="Helical" evidence="13">
    <location>
        <begin position="295"/>
        <end position="322"/>
    </location>
</feature>
<comment type="subcellular location">
    <subcellularLocation>
        <location evidence="1">Vacuole membrane</location>
        <topology evidence="1">Multi-pass membrane protein</topology>
    </subcellularLocation>
</comment>
<dbReference type="GO" id="GO:0006874">
    <property type="term" value="P:intracellular calcium ion homeostasis"/>
    <property type="evidence" value="ECO:0007669"/>
    <property type="project" value="TreeGrafter"/>
</dbReference>
<proteinExistence type="inferred from homology"/>
<feature type="transmembrane region" description="Helical" evidence="13">
    <location>
        <begin position="389"/>
        <end position="410"/>
    </location>
</feature>
<dbReference type="Proteomes" id="UP000008021">
    <property type="component" value="Chromosome 4"/>
</dbReference>
<evidence type="ECO:0000256" key="9">
    <source>
        <dbReference type="ARBA" id="ARBA00022989"/>
    </source>
</evidence>
<dbReference type="Gramene" id="OMERI04G23200.1">
    <property type="protein sequence ID" value="OMERI04G23200.1"/>
    <property type="gene ID" value="OMERI04G23200"/>
</dbReference>